<accession>A0A1I0V4I6</accession>
<organism evidence="2 3">
    <name type="scientific">Selenomonas ruminantium</name>
    <dbReference type="NCBI Taxonomy" id="971"/>
    <lineage>
        <taxon>Bacteria</taxon>
        <taxon>Bacillati</taxon>
        <taxon>Bacillota</taxon>
        <taxon>Negativicutes</taxon>
        <taxon>Selenomonadales</taxon>
        <taxon>Selenomonadaceae</taxon>
        <taxon>Selenomonas</taxon>
    </lineage>
</organism>
<keyword evidence="1" id="KW-0732">Signal</keyword>
<evidence type="ECO:0000313" key="2">
    <source>
        <dbReference type="EMBL" id="SFA70967.1"/>
    </source>
</evidence>
<protein>
    <submittedName>
        <fullName evidence="2">Uncharacterized protein</fullName>
    </submittedName>
</protein>
<sequence>MKRIVLTVFSLLLLSLASIANANYPTYLNGDRNLILCDGHMGVAWYVDRTTLNVEKYAPPQYIISVNIVTATSAYGNEQDFYSGGKGKITEVRRARFFYNWDLREMYIDSTGKDGWRFLPPLGSWAETGVSMPAGETAFYLAYKMKFYGSKKFYDSFLKKSICPYGDEFYARI</sequence>
<feature type="signal peptide" evidence="1">
    <location>
        <begin position="1"/>
        <end position="22"/>
    </location>
</feature>
<name>A0A1I0V4I6_SELRU</name>
<gene>
    <name evidence="2" type="ORF">SAMN05216587_101237</name>
</gene>
<dbReference type="Proteomes" id="UP000183843">
    <property type="component" value="Unassembled WGS sequence"/>
</dbReference>
<dbReference type="AlphaFoldDB" id="A0A1I0V4I6"/>
<dbReference type="EMBL" id="FOJX01000001">
    <property type="protein sequence ID" value="SFA70967.1"/>
    <property type="molecule type" value="Genomic_DNA"/>
</dbReference>
<evidence type="ECO:0000313" key="3">
    <source>
        <dbReference type="Proteomes" id="UP000183843"/>
    </source>
</evidence>
<feature type="chain" id="PRO_5010371207" evidence="1">
    <location>
        <begin position="23"/>
        <end position="173"/>
    </location>
</feature>
<dbReference type="RefSeq" id="WP_074811870.1">
    <property type="nucleotide sequence ID" value="NZ_FOJX01000001.1"/>
</dbReference>
<reference evidence="2 3" key="1">
    <citation type="submission" date="2016-10" db="EMBL/GenBank/DDBJ databases">
        <authorList>
            <person name="de Groot N.N."/>
        </authorList>
    </citation>
    <scope>NUCLEOTIDE SEQUENCE [LARGE SCALE GENOMIC DNA]</scope>
    <source>
        <strain evidence="2 3">L14</strain>
    </source>
</reference>
<proteinExistence type="predicted"/>
<evidence type="ECO:0000256" key="1">
    <source>
        <dbReference type="SAM" id="SignalP"/>
    </source>
</evidence>